<evidence type="ECO:0000256" key="1">
    <source>
        <dbReference type="SAM" id="Phobius"/>
    </source>
</evidence>
<keyword evidence="1" id="KW-0812">Transmembrane</keyword>
<feature type="transmembrane region" description="Helical" evidence="1">
    <location>
        <begin position="52"/>
        <end position="75"/>
    </location>
</feature>
<name>A0A099T098_METMT</name>
<gene>
    <name evidence="2" type="ORF">LI82_06785</name>
</gene>
<keyword evidence="3" id="KW-1185">Reference proteome</keyword>
<evidence type="ECO:0000313" key="2">
    <source>
        <dbReference type="EMBL" id="KGK98572.1"/>
    </source>
</evidence>
<protein>
    <recommendedName>
        <fullName evidence="4">DUF4064 domain-containing protein</fullName>
    </recommendedName>
</protein>
<sequence length="124" mass="12745">MSKETAIILGASGGIFGVAASAIAFLVAAYNFGFGSRIIDYAPSQVFGIANFIVLGLGLIALALSMIGIAGSVVARTEKKKGAKLMLASGIFGFFLLFALWIIPGILLTAGGIIAMRDIGEEMS</sequence>
<reference evidence="2 3" key="1">
    <citation type="submission" date="2014-09" db="EMBL/GenBank/DDBJ databases">
        <title>Draft genome sequence of an obligately methylotrophic methanogen, Methanococcoides methylutens, isolated from marine sediment.</title>
        <authorList>
            <person name="Guan Y."/>
            <person name="Ngugi D.K."/>
            <person name="Blom J."/>
            <person name="Ali S."/>
            <person name="Ferry J.G."/>
            <person name="Stingl U."/>
        </authorList>
    </citation>
    <scope>NUCLEOTIDE SEQUENCE [LARGE SCALE GENOMIC DNA]</scope>
    <source>
        <strain evidence="2 3">DSM 2657</strain>
    </source>
</reference>
<accession>A0A099T098</accession>
<feature type="transmembrane region" description="Helical" evidence="1">
    <location>
        <begin position="87"/>
        <end position="115"/>
    </location>
</feature>
<organism evidence="2 3">
    <name type="scientific">Methanococcoides methylutens</name>
    <dbReference type="NCBI Taxonomy" id="2226"/>
    <lineage>
        <taxon>Archaea</taxon>
        <taxon>Methanobacteriati</taxon>
        <taxon>Methanobacteriota</taxon>
        <taxon>Stenosarchaea group</taxon>
        <taxon>Methanomicrobia</taxon>
        <taxon>Methanosarcinales</taxon>
        <taxon>Methanosarcinaceae</taxon>
        <taxon>Methanococcoides</taxon>
    </lineage>
</organism>
<evidence type="ECO:0008006" key="4">
    <source>
        <dbReference type="Google" id="ProtNLM"/>
    </source>
</evidence>
<keyword evidence="1" id="KW-1133">Transmembrane helix</keyword>
<dbReference type="EMBL" id="JRHO01000013">
    <property type="protein sequence ID" value="KGK98572.1"/>
    <property type="molecule type" value="Genomic_DNA"/>
</dbReference>
<dbReference type="RefSeq" id="WP_048194317.1">
    <property type="nucleotide sequence ID" value="NZ_CAAGSM010000010.1"/>
</dbReference>
<dbReference type="Proteomes" id="UP000029859">
    <property type="component" value="Unassembled WGS sequence"/>
</dbReference>
<feature type="transmembrane region" description="Helical" evidence="1">
    <location>
        <begin position="7"/>
        <end position="32"/>
    </location>
</feature>
<comment type="caution">
    <text evidence="2">The sequence shown here is derived from an EMBL/GenBank/DDBJ whole genome shotgun (WGS) entry which is preliminary data.</text>
</comment>
<dbReference type="OrthoDB" id="380456at2157"/>
<dbReference type="AlphaFoldDB" id="A0A099T098"/>
<proteinExistence type="predicted"/>
<keyword evidence="1" id="KW-0472">Membrane</keyword>
<evidence type="ECO:0000313" key="3">
    <source>
        <dbReference type="Proteomes" id="UP000029859"/>
    </source>
</evidence>